<evidence type="ECO:0000313" key="4">
    <source>
        <dbReference type="Proteomes" id="UP001303115"/>
    </source>
</evidence>
<feature type="compositionally biased region" description="Basic and acidic residues" evidence="1">
    <location>
        <begin position="476"/>
        <end position="505"/>
    </location>
</feature>
<keyword evidence="2" id="KW-1133">Transmembrane helix</keyword>
<feature type="compositionally biased region" description="Low complexity" evidence="1">
    <location>
        <begin position="452"/>
        <end position="473"/>
    </location>
</feature>
<feature type="region of interest" description="Disordered" evidence="1">
    <location>
        <begin position="438"/>
        <end position="508"/>
    </location>
</feature>
<keyword evidence="4" id="KW-1185">Reference proteome</keyword>
<keyword evidence="2" id="KW-0812">Transmembrane</keyword>
<feature type="region of interest" description="Disordered" evidence="1">
    <location>
        <begin position="1"/>
        <end position="44"/>
    </location>
</feature>
<feature type="compositionally biased region" description="Polar residues" evidence="1">
    <location>
        <begin position="243"/>
        <end position="259"/>
    </location>
</feature>
<reference evidence="4" key="1">
    <citation type="journal article" date="2023" name="Mol. Phylogenet. Evol.">
        <title>Genome-scale phylogeny and comparative genomics of the fungal order Sordariales.</title>
        <authorList>
            <person name="Hensen N."/>
            <person name="Bonometti L."/>
            <person name="Westerberg I."/>
            <person name="Brannstrom I.O."/>
            <person name="Guillou S."/>
            <person name="Cros-Aarteil S."/>
            <person name="Calhoun S."/>
            <person name="Haridas S."/>
            <person name="Kuo A."/>
            <person name="Mondo S."/>
            <person name="Pangilinan J."/>
            <person name="Riley R."/>
            <person name="LaButti K."/>
            <person name="Andreopoulos B."/>
            <person name="Lipzen A."/>
            <person name="Chen C."/>
            <person name="Yan M."/>
            <person name="Daum C."/>
            <person name="Ng V."/>
            <person name="Clum A."/>
            <person name="Steindorff A."/>
            <person name="Ohm R.A."/>
            <person name="Martin F."/>
            <person name="Silar P."/>
            <person name="Natvig D.O."/>
            <person name="Lalanne C."/>
            <person name="Gautier V."/>
            <person name="Ament-Velasquez S.L."/>
            <person name="Kruys A."/>
            <person name="Hutchinson M.I."/>
            <person name="Powell A.J."/>
            <person name="Barry K."/>
            <person name="Miller A.N."/>
            <person name="Grigoriev I.V."/>
            <person name="Debuchy R."/>
            <person name="Gladieux P."/>
            <person name="Hiltunen Thoren M."/>
            <person name="Johannesson H."/>
        </authorList>
    </citation>
    <scope>NUCLEOTIDE SEQUENCE [LARGE SCALE GENOMIC DNA]</scope>
    <source>
        <strain evidence="4">CBS 284.82</strain>
    </source>
</reference>
<evidence type="ECO:0000313" key="3">
    <source>
        <dbReference type="EMBL" id="KAK4032500.1"/>
    </source>
</evidence>
<organism evidence="3 4">
    <name type="scientific">Parachaetomium inaequale</name>
    <dbReference type="NCBI Taxonomy" id="2588326"/>
    <lineage>
        <taxon>Eukaryota</taxon>
        <taxon>Fungi</taxon>
        <taxon>Dikarya</taxon>
        <taxon>Ascomycota</taxon>
        <taxon>Pezizomycotina</taxon>
        <taxon>Sordariomycetes</taxon>
        <taxon>Sordariomycetidae</taxon>
        <taxon>Sordariales</taxon>
        <taxon>Chaetomiaceae</taxon>
        <taxon>Parachaetomium</taxon>
    </lineage>
</organism>
<feature type="compositionally biased region" description="Pro residues" evidence="1">
    <location>
        <begin position="1"/>
        <end position="13"/>
    </location>
</feature>
<gene>
    <name evidence="3" type="ORF">C8A01DRAFT_20432</name>
</gene>
<keyword evidence="2" id="KW-0472">Membrane</keyword>
<dbReference type="AlphaFoldDB" id="A0AAN6P6G0"/>
<proteinExistence type="predicted"/>
<feature type="compositionally biased region" description="Basic and acidic residues" evidence="1">
    <location>
        <begin position="321"/>
        <end position="334"/>
    </location>
</feature>
<evidence type="ECO:0000256" key="2">
    <source>
        <dbReference type="SAM" id="Phobius"/>
    </source>
</evidence>
<dbReference type="EMBL" id="MU854604">
    <property type="protein sequence ID" value="KAK4032500.1"/>
    <property type="molecule type" value="Genomic_DNA"/>
</dbReference>
<feature type="compositionally biased region" description="Low complexity" evidence="1">
    <location>
        <begin position="14"/>
        <end position="23"/>
    </location>
</feature>
<feature type="region of interest" description="Disordered" evidence="1">
    <location>
        <begin position="230"/>
        <end position="405"/>
    </location>
</feature>
<sequence length="606" mass="64859">MPPPPPPPPPPPASISTPTPTTPQLTTHDLYRAKRTPTPQQTSHDLYRAKRALRQQRHTLISSGDFLGVTGVNPYTGEPDVITPPTSSDDAVVTSSSSAAAAAAAAVSAGSRLVEYQPEWALGNLVAIPVDLRRLSEDCRVRRMSTGRVLELDDLESWAGSQLHDLDSPHRQTDVIVKAGSREMVHGRDQGLQSVCTRTTTTTGFGHGRPRRRIAALPFGAMLDGSYDAPPRRQALMPRARSRSISPLSSATTPRSTCSDRPASPGRMQLSVWRNVSSRGLPMTTPASVRKKVGIGPLRASPIPRPPLEHEADSDTTSSSTDHETTAPAREKGSARPRQPTAGDENRPPQQQDWAMRKTMRKPPSSSSGPEDDAGTRRLSRTSTRTSTSPVARRWSPRTTPRPDQAETIARGAARTAFVHHGVPRGITATVLMGGSVRPVSARDPGSHHPHGAGAAGTRAKAAAKPGVAAGTGREQGGKKGKGEQKGKEQRKGEQKGNEKGKAAKGETTGNLEVRHWLRSAMVMLARVVGAYWQVVSPVFDGDSELRKRVDRAQATRGDVVVCVLAVVFLFLVVSGGVWAVRGIVWMVRLLGGLGEVLKAVAGLRD</sequence>
<accession>A0AAN6P6G0</accession>
<dbReference type="Proteomes" id="UP001303115">
    <property type="component" value="Unassembled WGS sequence"/>
</dbReference>
<protein>
    <submittedName>
        <fullName evidence="3">Uncharacterized protein</fullName>
    </submittedName>
</protein>
<feature type="transmembrane region" description="Helical" evidence="2">
    <location>
        <begin position="560"/>
        <end position="581"/>
    </location>
</feature>
<evidence type="ECO:0000256" key="1">
    <source>
        <dbReference type="SAM" id="MobiDB-lite"/>
    </source>
</evidence>
<name>A0AAN6P6G0_9PEZI</name>
<comment type="caution">
    <text evidence="3">The sequence shown here is derived from an EMBL/GenBank/DDBJ whole genome shotgun (WGS) entry which is preliminary data.</text>
</comment>